<accession>A0A0G1MQS4</accession>
<name>A0A0G1MQS4_9BACT</name>
<proteinExistence type="predicted"/>
<organism evidence="1 2">
    <name type="scientific">Candidatus Woesebacteria bacterium GW2011_GWB1_45_5</name>
    <dbReference type="NCBI Taxonomy" id="1618581"/>
    <lineage>
        <taxon>Bacteria</taxon>
        <taxon>Candidatus Woeseibacteriota</taxon>
    </lineage>
</organism>
<evidence type="ECO:0000313" key="2">
    <source>
        <dbReference type="Proteomes" id="UP000034329"/>
    </source>
</evidence>
<gene>
    <name evidence="1" type="ORF">UX13_C0009G0006</name>
</gene>
<sequence length="88" mass="9995">MERVINYDDLPMGSLWDGSPILRTANCDGCRFLVMAQRDNVGLEICAWGVAWKALQKIEKPARCIKIGKNPPKFSSLLAINRLYENRN</sequence>
<protein>
    <submittedName>
        <fullName evidence="1">Uncharacterized protein</fullName>
    </submittedName>
</protein>
<reference evidence="1 2" key="1">
    <citation type="journal article" date="2015" name="Nature">
        <title>rRNA introns, odd ribosomes, and small enigmatic genomes across a large radiation of phyla.</title>
        <authorList>
            <person name="Brown C.T."/>
            <person name="Hug L.A."/>
            <person name="Thomas B.C."/>
            <person name="Sharon I."/>
            <person name="Castelle C.J."/>
            <person name="Singh A."/>
            <person name="Wilkins M.J."/>
            <person name="Williams K.H."/>
            <person name="Banfield J.F."/>
        </authorList>
    </citation>
    <scope>NUCLEOTIDE SEQUENCE [LARGE SCALE GENOMIC DNA]</scope>
</reference>
<comment type="caution">
    <text evidence="1">The sequence shown here is derived from an EMBL/GenBank/DDBJ whole genome shotgun (WGS) entry which is preliminary data.</text>
</comment>
<dbReference type="EMBL" id="LCLA01000009">
    <property type="protein sequence ID" value="KKU10544.1"/>
    <property type="molecule type" value="Genomic_DNA"/>
</dbReference>
<evidence type="ECO:0000313" key="1">
    <source>
        <dbReference type="EMBL" id="KKU10544.1"/>
    </source>
</evidence>
<dbReference type="Proteomes" id="UP000034329">
    <property type="component" value="Unassembled WGS sequence"/>
</dbReference>
<dbReference type="AlphaFoldDB" id="A0A0G1MQS4"/>